<feature type="non-terminal residue" evidence="1">
    <location>
        <position position="1"/>
    </location>
</feature>
<evidence type="ECO:0000313" key="2">
    <source>
        <dbReference type="Proteomes" id="UP001479290"/>
    </source>
</evidence>
<protein>
    <submittedName>
        <fullName evidence="1">Uncharacterized protein</fullName>
    </submittedName>
</protein>
<proteinExistence type="predicted"/>
<comment type="caution">
    <text evidence="1">The sequence shown here is derived from an EMBL/GenBank/DDBJ whole genome shotgun (WGS) entry which is preliminary data.</text>
</comment>
<keyword evidence="2" id="KW-1185">Reference proteome</keyword>
<reference evidence="1 2" key="1">
    <citation type="submission" date="2024-05" db="EMBL/GenBank/DDBJ databases">
        <title>A high-quality chromosomal-level genome assembly of Topmouth culter (Culter alburnus).</title>
        <authorList>
            <person name="Zhao H."/>
        </authorList>
    </citation>
    <scope>NUCLEOTIDE SEQUENCE [LARGE SCALE GENOMIC DNA]</scope>
    <source>
        <strain evidence="1">CATC2023</strain>
        <tissue evidence="1">Muscle</tissue>
    </source>
</reference>
<organism evidence="1 2">
    <name type="scientific">Culter alburnus</name>
    <name type="common">Topmouth culter</name>
    <dbReference type="NCBI Taxonomy" id="194366"/>
    <lineage>
        <taxon>Eukaryota</taxon>
        <taxon>Metazoa</taxon>
        <taxon>Chordata</taxon>
        <taxon>Craniata</taxon>
        <taxon>Vertebrata</taxon>
        <taxon>Euteleostomi</taxon>
        <taxon>Actinopterygii</taxon>
        <taxon>Neopterygii</taxon>
        <taxon>Teleostei</taxon>
        <taxon>Ostariophysi</taxon>
        <taxon>Cypriniformes</taxon>
        <taxon>Xenocyprididae</taxon>
        <taxon>Xenocypridinae</taxon>
        <taxon>Culter</taxon>
    </lineage>
</organism>
<dbReference type="Proteomes" id="UP001479290">
    <property type="component" value="Unassembled WGS sequence"/>
</dbReference>
<accession>A0AAW2AT48</accession>
<evidence type="ECO:0000313" key="1">
    <source>
        <dbReference type="EMBL" id="KAK9975805.1"/>
    </source>
</evidence>
<dbReference type="EMBL" id="JAWDJR010000004">
    <property type="protein sequence ID" value="KAK9975805.1"/>
    <property type="molecule type" value="Genomic_DNA"/>
</dbReference>
<sequence>FVSVHYSCHNIIIFSSSFSDSELNISLSFTNSSVSLCACDCTGSCALPALSATAYTDSAEQSDEER</sequence>
<gene>
    <name evidence="1" type="ORF">ABG768_021038</name>
</gene>
<dbReference type="AlphaFoldDB" id="A0AAW2AT48"/>
<name>A0AAW2AT48_CULAL</name>